<dbReference type="AlphaFoldDB" id="A0A1H0LRD2"/>
<gene>
    <name evidence="1" type="ORF">SAMN05192530_1118</name>
</gene>
<proteinExistence type="predicted"/>
<sequence>MANLVVWTKTFEANRESVVGAGMLGVRGYIQRECEALHLAAHPFSDSS</sequence>
<name>A0A1H0LRD2_9HYPH</name>
<dbReference type="EMBL" id="FNIT01000011">
    <property type="protein sequence ID" value="SDO70601.1"/>
    <property type="molecule type" value="Genomic_DNA"/>
</dbReference>
<organism evidence="1 2">
    <name type="scientific">Aureimonas jatrophae</name>
    <dbReference type="NCBI Taxonomy" id="1166073"/>
    <lineage>
        <taxon>Bacteria</taxon>
        <taxon>Pseudomonadati</taxon>
        <taxon>Pseudomonadota</taxon>
        <taxon>Alphaproteobacteria</taxon>
        <taxon>Hyphomicrobiales</taxon>
        <taxon>Aurantimonadaceae</taxon>
        <taxon>Aureimonas</taxon>
    </lineage>
</organism>
<evidence type="ECO:0000313" key="2">
    <source>
        <dbReference type="Proteomes" id="UP000198793"/>
    </source>
</evidence>
<protein>
    <submittedName>
        <fullName evidence="1">DNA polymerase-3 subunit alpha/error-prone DNA polymerase</fullName>
    </submittedName>
</protein>
<reference evidence="1 2" key="1">
    <citation type="submission" date="2016-10" db="EMBL/GenBank/DDBJ databases">
        <authorList>
            <person name="de Groot N.N."/>
        </authorList>
    </citation>
    <scope>NUCLEOTIDE SEQUENCE [LARGE SCALE GENOMIC DNA]</scope>
    <source>
        <strain evidence="2">L7-484,KACC 16230,DSM 25025</strain>
    </source>
</reference>
<accession>A0A1H0LRD2</accession>
<dbReference type="Proteomes" id="UP000198793">
    <property type="component" value="Unassembled WGS sequence"/>
</dbReference>
<keyword evidence="2" id="KW-1185">Reference proteome</keyword>
<dbReference type="STRING" id="1166073.SAMN05192530_1118"/>
<evidence type="ECO:0000313" key="1">
    <source>
        <dbReference type="EMBL" id="SDO70601.1"/>
    </source>
</evidence>